<dbReference type="RefSeq" id="WP_034558590.1">
    <property type="nucleotide sequence ID" value="NZ_FZML01000009.1"/>
</dbReference>
<dbReference type="EMBL" id="JRPD02000015">
    <property type="protein sequence ID" value="TLD99768.1"/>
    <property type="molecule type" value="Genomic_DNA"/>
</dbReference>
<dbReference type="Proteomes" id="UP000029922">
    <property type="component" value="Unassembled WGS sequence"/>
</dbReference>
<evidence type="ECO:0000313" key="2">
    <source>
        <dbReference type="EMBL" id="STQ86999.1"/>
    </source>
</evidence>
<dbReference type="OrthoDB" id="5330118at2"/>
<dbReference type="STRING" id="216.LS73_07265"/>
<evidence type="ECO:0000256" key="1">
    <source>
        <dbReference type="SAM" id="Phobius"/>
    </source>
</evidence>
<keyword evidence="1" id="KW-0472">Membrane</keyword>
<evidence type="ECO:0000313" key="5">
    <source>
        <dbReference type="Proteomes" id="UP000255139"/>
    </source>
</evidence>
<evidence type="ECO:0000313" key="4">
    <source>
        <dbReference type="Proteomes" id="UP000029922"/>
    </source>
</evidence>
<keyword evidence="5" id="KW-1185">Reference proteome</keyword>
<dbReference type="EMBL" id="UGJE01000002">
    <property type="protein sequence ID" value="STQ86999.1"/>
    <property type="molecule type" value="Genomic_DNA"/>
</dbReference>
<keyword evidence="1" id="KW-1133">Transmembrane helix</keyword>
<protein>
    <recommendedName>
        <fullName evidence="6">Autotransporter domain-containing protein</fullName>
    </recommendedName>
</protein>
<feature type="transmembrane region" description="Helical" evidence="1">
    <location>
        <begin position="12"/>
        <end position="30"/>
    </location>
</feature>
<reference evidence="3 4" key="1">
    <citation type="journal article" date="2014" name="Genome Announc.">
        <title>Draft genome sequences of eight enterohepatic helicobacter species isolated from both laboratory and wild rodents.</title>
        <authorList>
            <person name="Sheh A."/>
            <person name="Shen Z."/>
            <person name="Fox J.G."/>
        </authorList>
    </citation>
    <scope>NUCLEOTIDE SEQUENCE [LARGE SCALE GENOMIC DNA]</scope>
    <source>
        <strain evidence="3 4">ST1</strain>
    </source>
</reference>
<organism evidence="2 5">
    <name type="scientific">Helicobacter muridarum</name>
    <dbReference type="NCBI Taxonomy" id="216"/>
    <lineage>
        <taxon>Bacteria</taxon>
        <taxon>Pseudomonadati</taxon>
        <taxon>Campylobacterota</taxon>
        <taxon>Epsilonproteobacteria</taxon>
        <taxon>Campylobacterales</taxon>
        <taxon>Helicobacteraceae</taxon>
        <taxon>Helicobacter</taxon>
    </lineage>
</organism>
<evidence type="ECO:0008006" key="6">
    <source>
        <dbReference type="Google" id="ProtNLM"/>
    </source>
</evidence>
<dbReference type="SUPFAM" id="SSF103515">
    <property type="entry name" value="Autotransporter"/>
    <property type="match status" value="1"/>
</dbReference>
<accession>A0A099TZU9</accession>
<dbReference type="InterPro" id="IPR036709">
    <property type="entry name" value="Autotransporte_beta_dom_sf"/>
</dbReference>
<dbReference type="Proteomes" id="UP000255139">
    <property type="component" value="Unassembled WGS sequence"/>
</dbReference>
<sequence length="779" mass="83266">MIKQKYMTRLHTSILNHFIVGLALICPLFGTDYTYYNMPQSIFVNGNVQDTVTASPGNGDMTTIGSGRNPSLNISGSNNSIYSLQVKSPTNVNGVTYYLGGISVNGNISATISNVHTLSLETGSISVGSGTSLHVFSSGNRINAQSSDYGGESKVRFSKSTRLTLNHNSNVKFTNATFFIHDGVGNIANQSTLEAQAITIRLQGELNNRGNLKLTGEVYNIGSQINISTNGISNMTNINGTITINGNLYNGGQAKVDTTGSIFGGFNVFDPQFGGGGNITLYGGSMNVMGNIISSQGGDLLNGGGISNARNSSIGIYGATLTANNLTNKIGSSIIFGAYNDDVGKFTGALNNENSQNASIIIDIAGAKAGTHQIINGNLSGNITIGTHVQLNNGNTEFASTSLGSNNNNQWNGSVTLSINEQAIKSFKSSLNANSQAILSSFGDRIYTLQGATRINIAKDIKEFNKNLQSQFLLTPFSLIDTIKSNTKFDPTIVLQSATSSFISDVNAIGGGVAGSLVGGFGGIKAGFGYRLGNIILYSNIAYMYGSMQGAKNDFVLLDSEFLAQSHSIGLNANAKTYFLTDGKLELDIGLGYFVSLIDSNRNVKLNSPTQSFGSNYGVHQFSLDLTTAYRIEMGVLSISPRVKLIQSYNIISGFSENANPSNNNIAQSISVPQYNAYYMSIAIGSGANWRLGSNKYITFGLDYEHFLFSTQDFHLIFQNGERISFSSPYTSRIGVVIGGRFDINNNISLGIEGIFKTTINDDTNIYYYGVNGVFSYLF</sequence>
<evidence type="ECO:0000313" key="3">
    <source>
        <dbReference type="EMBL" id="TLD99768.1"/>
    </source>
</evidence>
<gene>
    <name evidence="3" type="ORF">LS73_006765</name>
    <name evidence="2" type="ORF">NCTC12714_01810</name>
</gene>
<proteinExistence type="predicted"/>
<keyword evidence="1" id="KW-0812">Transmembrane</keyword>
<dbReference type="AlphaFoldDB" id="A0A099TZU9"/>
<reference evidence="2 5" key="2">
    <citation type="submission" date="2018-06" db="EMBL/GenBank/DDBJ databases">
        <authorList>
            <consortium name="Pathogen Informatics"/>
            <person name="Doyle S."/>
        </authorList>
    </citation>
    <scope>NUCLEOTIDE SEQUENCE [LARGE SCALE GENOMIC DNA]</scope>
    <source>
        <strain evidence="2 5">NCTC12714</strain>
    </source>
</reference>
<name>A0A099TZU9_9HELI</name>